<protein>
    <recommendedName>
        <fullName evidence="7">Methionine synthase</fullName>
        <ecNumber evidence="6">2.1.1.13</ecNumber>
    </recommendedName>
    <alternativeName>
        <fullName evidence="18">5-methyltetrahydrofolate--homocysteine methyltransferase</fullName>
    </alternativeName>
</protein>
<evidence type="ECO:0000256" key="6">
    <source>
        <dbReference type="ARBA" id="ARBA00012032"/>
    </source>
</evidence>
<evidence type="ECO:0000256" key="18">
    <source>
        <dbReference type="ARBA" id="ARBA00031040"/>
    </source>
</evidence>
<dbReference type="PANTHER" id="PTHR45833:SF1">
    <property type="entry name" value="METHIONINE SYNTHASE"/>
    <property type="match status" value="1"/>
</dbReference>
<evidence type="ECO:0000256" key="15">
    <source>
        <dbReference type="ARBA" id="ARBA00023167"/>
    </source>
</evidence>
<evidence type="ECO:0000256" key="11">
    <source>
        <dbReference type="ARBA" id="ARBA00022679"/>
    </source>
</evidence>
<dbReference type="InterPro" id="IPR003726">
    <property type="entry name" value="HCY_dom"/>
</dbReference>
<dbReference type="PANTHER" id="PTHR45833">
    <property type="entry name" value="METHIONINE SYNTHASE"/>
    <property type="match status" value="1"/>
</dbReference>
<dbReference type="GO" id="GO:0050667">
    <property type="term" value="P:homocysteine metabolic process"/>
    <property type="evidence" value="ECO:0007669"/>
    <property type="project" value="TreeGrafter"/>
</dbReference>
<comment type="catalytic activity">
    <reaction evidence="1">
        <text>(6S)-5-methyl-5,6,7,8-tetrahydrofolate + L-homocysteine = (6S)-5,6,7,8-tetrahydrofolate + L-methionine</text>
        <dbReference type="Rhea" id="RHEA:11172"/>
        <dbReference type="ChEBI" id="CHEBI:18608"/>
        <dbReference type="ChEBI" id="CHEBI:57453"/>
        <dbReference type="ChEBI" id="CHEBI:57844"/>
        <dbReference type="ChEBI" id="CHEBI:58199"/>
        <dbReference type="EC" id="2.1.1.13"/>
    </reaction>
</comment>
<evidence type="ECO:0000313" key="22">
    <source>
        <dbReference type="EMBL" id="PWJ93283.1"/>
    </source>
</evidence>
<name>A0AA45HIL8_9BACT</name>
<dbReference type="Pfam" id="PF00809">
    <property type="entry name" value="Pterin_bind"/>
    <property type="match status" value="1"/>
</dbReference>
<evidence type="ECO:0000313" key="23">
    <source>
        <dbReference type="Proteomes" id="UP000245921"/>
    </source>
</evidence>
<proteinExistence type="inferred from homology"/>
<comment type="similarity">
    <text evidence="5">Belongs to the vitamin-B12 dependent methionine synthase family.</text>
</comment>
<feature type="domain" description="Hcy-binding" evidence="20">
    <location>
        <begin position="1"/>
        <end position="284"/>
    </location>
</feature>
<evidence type="ECO:0000256" key="14">
    <source>
        <dbReference type="ARBA" id="ARBA00022833"/>
    </source>
</evidence>
<dbReference type="SUPFAM" id="SSF51717">
    <property type="entry name" value="Dihydropteroate synthetase-like"/>
    <property type="match status" value="1"/>
</dbReference>
<evidence type="ECO:0000256" key="17">
    <source>
        <dbReference type="ARBA" id="ARBA00025552"/>
    </source>
</evidence>
<keyword evidence="16" id="KW-0170">Cobalt</keyword>
<dbReference type="GO" id="GO:0046653">
    <property type="term" value="P:tetrahydrofolate metabolic process"/>
    <property type="evidence" value="ECO:0007669"/>
    <property type="project" value="TreeGrafter"/>
</dbReference>
<evidence type="ECO:0000256" key="5">
    <source>
        <dbReference type="ARBA" id="ARBA00010398"/>
    </source>
</evidence>
<dbReference type="AlphaFoldDB" id="A0AA45HIL8"/>
<evidence type="ECO:0000256" key="8">
    <source>
        <dbReference type="ARBA" id="ARBA00022603"/>
    </source>
</evidence>
<evidence type="ECO:0000259" key="20">
    <source>
        <dbReference type="PROSITE" id="PS50970"/>
    </source>
</evidence>
<dbReference type="SUPFAM" id="SSF82282">
    <property type="entry name" value="Homocysteine S-methyltransferase"/>
    <property type="match status" value="1"/>
</dbReference>
<dbReference type="GO" id="GO:0005829">
    <property type="term" value="C:cytosol"/>
    <property type="evidence" value="ECO:0007669"/>
    <property type="project" value="TreeGrafter"/>
</dbReference>
<evidence type="ECO:0000259" key="21">
    <source>
        <dbReference type="PROSITE" id="PS50972"/>
    </source>
</evidence>
<comment type="caution">
    <text evidence="22">The sequence shown here is derived from an EMBL/GenBank/DDBJ whole genome shotgun (WGS) entry which is preliminary data.</text>
</comment>
<evidence type="ECO:0000256" key="19">
    <source>
        <dbReference type="PROSITE-ProRule" id="PRU00333"/>
    </source>
</evidence>
<dbReference type="GO" id="GO:0032259">
    <property type="term" value="P:methylation"/>
    <property type="evidence" value="ECO:0007669"/>
    <property type="project" value="UniProtKB-KW"/>
</dbReference>
<accession>A0AA45HIL8</accession>
<evidence type="ECO:0000256" key="9">
    <source>
        <dbReference type="ARBA" id="ARBA00022605"/>
    </source>
</evidence>
<organism evidence="22 23">
    <name type="scientific">Oceanotoga teriensis</name>
    <dbReference type="NCBI Taxonomy" id="515440"/>
    <lineage>
        <taxon>Bacteria</taxon>
        <taxon>Thermotogati</taxon>
        <taxon>Thermotogota</taxon>
        <taxon>Thermotogae</taxon>
        <taxon>Petrotogales</taxon>
        <taxon>Petrotogaceae</taxon>
        <taxon>Oceanotoga</taxon>
    </lineage>
</organism>
<dbReference type="InterPro" id="IPR000489">
    <property type="entry name" value="Pterin-binding_dom"/>
</dbReference>
<evidence type="ECO:0000256" key="3">
    <source>
        <dbReference type="ARBA" id="ARBA00001956"/>
    </source>
</evidence>
<keyword evidence="11" id="KW-0808">Transferase</keyword>
<dbReference type="GO" id="GO:0031419">
    <property type="term" value="F:cobalamin binding"/>
    <property type="evidence" value="ECO:0007669"/>
    <property type="project" value="UniProtKB-KW"/>
</dbReference>
<evidence type="ECO:0000256" key="16">
    <source>
        <dbReference type="ARBA" id="ARBA00023285"/>
    </source>
</evidence>
<dbReference type="EMBL" id="QGGI01000008">
    <property type="protein sequence ID" value="PWJ93283.1"/>
    <property type="molecule type" value="Genomic_DNA"/>
</dbReference>
<dbReference type="Gene3D" id="3.20.20.330">
    <property type="entry name" value="Homocysteine-binding-like domain"/>
    <property type="match status" value="1"/>
</dbReference>
<dbReference type="NCBIfam" id="NF005719">
    <property type="entry name" value="PRK07535.1"/>
    <property type="match status" value="1"/>
</dbReference>
<dbReference type="InterPro" id="IPR011005">
    <property type="entry name" value="Dihydropteroate_synth-like_sf"/>
</dbReference>
<keyword evidence="8 22" id="KW-0489">Methyltransferase</keyword>
<comment type="cofactor">
    <cofactor evidence="2">
        <name>Zn(2+)</name>
        <dbReference type="ChEBI" id="CHEBI:29105"/>
    </cofactor>
</comment>
<comment type="function">
    <text evidence="17">Catalyzes the transfer of a methyl group from methyl-cobalamin to homocysteine, yielding enzyme-bound cob(I)alamin and methionine. Subsequently, remethylates the cofactor using methyltetrahydrofolate.</text>
</comment>
<keyword evidence="15" id="KW-0486">Methionine biosynthesis</keyword>
<keyword evidence="10" id="KW-0846">Cobalamin</keyword>
<dbReference type="PROSITE" id="PS50972">
    <property type="entry name" value="PTERIN_BINDING"/>
    <property type="match status" value="1"/>
</dbReference>
<evidence type="ECO:0000256" key="4">
    <source>
        <dbReference type="ARBA" id="ARBA00005178"/>
    </source>
</evidence>
<dbReference type="Proteomes" id="UP000245921">
    <property type="component" value="Unassembled WGS sequence"/>
</dbReference>
<dbReference type="InterPro" id="IPR036589">
    <property type="entry name" value="HCY_dom_sf"/>
</dbReference>
<comment type="pathway">
    <text evidence="4">Amino-acid biosynthesis; L-methionine biosynthesis via de novo pathway; L-methionine from L-homocysteine (MetH route): step 1/1.</text>
</comment>
<gene>
    <name evidence="22" type="ORF">C7380_108113</name>
</gene>
<evidence type="ECO:0000256" key="12">
    <source>
        <dbReference type="ARBA" id="ARBA00022691"/>
    </source>
</evidence>
<evidence type="ECO:0000256" key="10">
    <source>
        <dbReference type="ARBA" id="ARBA00022628"/>
    </source>
</evidence>
<dbReference type="GO" id="GO:0008705">
    <property type="term" value="F:methionine synthase activity"/>
    <property type="evidence" value="ECO:0007669"/>
    <property type="project" value="UniProtKB-EC"/>
</dbReference>
<evidence type="ECO:0000256" key="1">
    <source>
        <dbReference type="ARBA" id="ARBA00001700"/>
    </source>
</evidence>
<evidence type="ECO:0000256" key="2">
    <source>
        <dbReference type="ARBA" id="ARBA00001947"/>
    </source>
</evidence>
<dbReference type="PROSITE" id="PS50970">
    <property type="entry name" value="HCY"/>
    <property type="match status" value="1"/>
</dbReference>
<keyword evidence="13" id="KW-0479">Metal-binding</keyword>
<sequence length="545" mass="61724">MFLEDKIYTLEGSNKIIQNSEILNIENPEKIIQAHKNSIKNGVDIIKTNTFQANKLKISKTKYTVEQIIKSAIENAKKANAKHIAINIGPIEKTKESFEDFEIIYNLYKEQILYAEKYGVDMIYIEQISSLIQAKAAIIASKENSNLPILCSMQLNENLKTSKGTDIITISNVLSSLKINAIGFNYLPKSDEIIKIIKEFLKYTNTPLIINPSIENNINLNKYEEIIKKGIKFIDSTHFISKNKTKELCQYIKDKKYKPNNAEEYTATSSNSKTVFLGQGLKLIGERINPAGKNKLQNSIKNKNYDEIIKLALKQKNEGADILDINVSVKSTNEKENMVNIIKSIQSTVDIPLQIDSMNSEVIENAVRIYNGKPIINSVNGKQSSMDKIFPIAKKYGALIIALTFDDDGIPKTIQKRVDIAEKIIKEAQKYQINKKNLIFDTLALTALSHPEQTQKTLKALKIIKEKFKVCTTLGISNISFGLPYRKVINSTFLAFALTNGVDVPILNTKDEKIIETINAYKVLYNQDKNSKEFIKKYSQKNNWS</sequence>
<comment type="cofactor">
    <cofactor evidence="3">
        <name>methylcob(III)alamin</name>
        <dbReference type="ChEBI" id="CHEBI:28115"/>
    </cofactor>
</comment>
<dbReference type="GO" id="GO:0046872">
    <property type="term" value="F:metal ion binding"/>
    <property type="evidence" value="ECO:0007669"/>
    <property type="project" value="UniProtKB-KW"/>
</dbReference>
<dbReference type="RefSeq" id="WP_109604807.1">
    <property type="nucleotide sequence ID" value="NZ_QGGI01000008.1"/>
</dbReference>
<dbReference type="Gene3D" id="3.20.20.20">
    <property type="entry name" value="Dihydropteroate synthase-like"/>
    <property type="match status" value="1"/>
</dbReference>
<keyword evidence="12" id="KW-0949">S-adenosyl-L-methionine</keyword>
<keyword evidence="9" id="KW-0028">Amino-acid biosynthesis</keyword>
<reference evidence="22 23" key="1">
    <citation type="submission" date="2018-05" db="EMBL/GenBank/DDBJ databases">
        <title>Genomic Encyclopedia of Type Strains, Phase IV (KMG-IV): sequencing the most valuable type-strain genomes for metagenomic binning, comparative biology and taxonomic classification.</title>
        <authorList>
            <person name="Goeker M."/>
        </authorList>
    </citation>
    <scope>NUCLEOTIDE SEQUENCE [LARGE SCALE GENOMIC DNA]</scope>
    <source>
        <strain evidence="22 23">DSM 24906</strain>
    </source>
</reference>
<dbReference type="EC" id="2.1.1.13" evidence="6"/>
<feature type="domain" description="Pterin-binding" evidence="21">
    <location>
        <begin position="281"/>
        <end position="525"/>
    </location>
</feature>
<evidence type="ECO:0000256" key="7">
    <source>
        <dbReference type="ARBA" id="ARBA00013998"/>
    </source>
</evidence>
<keyword evidence="14" id="KW-0862">Zinc</keyword>
<dbReference type="Pfam" id="PF02574">
    <property type="entry name" value="S-methyl_trans"/>
    <property type="match status" value="1"/>
</dbReference>
<dbReference type="InterPro" id="IPR050554">
    <property type="entry name" value="Met_Synthase/Corrinoid"/>
</dbReference>
<evidence type="ECO:0000256" key="13">
    <source>
        <dbReference type="ARBA" id="ARBA00022723"/>
    </source>
</evidence>
<keyword evidence="23" id="KW-1185">Reference proteome</keyword>
<comment type="caution">
    <text evidence="19">Lacks conserved residue(s) required for the propagation of feature annotation.</text>
</comment>